<name>A0ABD7RE98_BACCE</name>
<dbReference type="Proteomes" id="UP000309400">
    <property type="component" value="Unassembled WGS sequence"/>
</dbReference>
<dbReference type="AlphaFoldDB" id="A0ABD7RE98"/>
<gene>
    <name evidence="1" type="ORF">FHG65_18850</name>
</gene>
<evidence type="ECO:0000313" key="1">
    <source>
        <dbReference type="EMBL" id="TNB96928.1"/>
    </source>
</evidence>
<comment type="caution">
    <text evidence="1">The sequence shown here is derived from an EMBL/GenBank/DDBJ whole genome shotgun (WGS) entry which is preliminary data.</text>
</comment>
<reference evidence="1 2" key="1">
    <citation type="submission" date="2019-06" db="EMBL/GenBank/DDBJ databases">
        <title>Biocontrol Bacillus strains from Vietnam.</title>
        <authorList>
            <person name="Borriss R."/>
            <person name="Lasch P."/>
            <person name="Thanh Tam L.T."/>
        </authorList>
    </citation>
    <scope>NUCLEOTIDE SEQUENCE [LARGE SCALE GENOMIC DNA]</scope>
    <source>
        <strain evidence="1 2">A8</strain>
    </source>
</reference>
<organism evidence="1 2">
    <name type="scientific">Bacillus cereus</name>
    <dbReference type="NCBI Taxonomy" id="1396"/>
    <lineage>
        <taxon>Bacteria</taxon>
        <taxon>Bacillati</taxon>
        <taxon>Bacillota</taxon>
        <taxon>Bacilli</taxon>
        <taxon>Bacillales</taxon>
        <taxon>Bacillaceae</taxon>
        <taxon>Bacillus</taxon>
        <taxon>Bacillus cereus group</taxon>
    </lineage>
</organism>
<protein>
    <submittedName>
        <fullName evidence="1">DUF2971 domain-containing protein</fullName>
    </submittedName>
</protein>
<proteinExistence type="predicted"/>
<evidence type="ECO:0000313" key="2">
    <source>
        <dbReference type="Proteomes" id="UP000309400"/>
    </source>
</evidence>
<dbReference type="EMBL" id="VDDR01000009">
    <property type="protein sequence ID" value="TNB96928.1"/>
    <property type="molecule type" value="Genomic_DNA"/>
</dbReference>
<dbReference type="InterPro" id="IPR021352">
    <property type="entry name" value="DUF2971"/>
</dbReference>
<sequence>MFKKHDKFMTPKDETKIWRYMDFAKFVNLLATKSLFFVRSDKFYDPFEGLIPKGQEQWDLDDSYPNMVKRSVWHRKFTTINCWHMNPVESAAMWDLYVKNGDGVAIQSTIMNFKNSIHKTDKEICLLKVNYADYNVDMFSSEDEYEPYIHKRTSFNHENEVRALYIAPYDKDIEAYDENTKPPFDFGVDVTCDVEVLIEQIYISPTSPDWFVNLVRSVCKTYGLDKKVKKSTLYEIN</sequence>
<dbReference type="Pfam" id="PF11185">
    <property type="entry name" value="DUF2971"/>
    <property type="match status" value="1"/>
</dbReference>
<accession>A0ABD7RE98</accession>
<dbReference type="RefSeq" id="WP_139020017.1">
    <property type="nucleotide sequence ID" value="NZ_VDDR01000009.1"/>
</dbReference>